<feature type="domain" description="Major facilitator superfamily (MFS) profile" evidence="8">
    <location>
        <begin position="1"/>
        <end position="437"/>
    </location>
</feature>
<dbReference type="InterPro" id="IPR036259">
    <property type="entry name" value="MFS_trans_sf"/>
</dbReference>
<protein>
    <submittedName>
        <fullName evidence="9">Major facilitator superfamily domain-containing protein</fullName>
    </submittedName>
</protein>
<organism evidence="9 10">
    <name type="scientific">Aspergillus pseudocaelatus</name>
    <dbReference type="NCBI Taxonomy" id="1825620"/>
    <lineage>
        <taxon>Eukaryota</taxon>
        <taxon>Fungi</taxon>
        <taxon>Dikarya</taxon>
        <taxon>Ascomycota</taxon>
        <taxon>Pezizomycotina</taxon>
        <taxon>Eurotiomycetes</taxon>
        <taxon>Eurotiomycetidae</taxon>
        <taxon>Eurotiales</taxon>
        <taxon>Aspergillaceae</taxon>
        <taxon>Aspergillus</taxon>
        <taxon>Aspergillus subgen. Circumdati</taxon>
    </lineage>
</organism>
<feature type="transmembrane region" description="Helical" evidence="7">
    <location>
        <begin position="85"/>
        <end position="107"/>
    </location>
</feature>
<keyword evidence="5 7" id="KW-0472">Membrane</keyword>
<reference evidence="9 10" key="1">
    <citation type="submission" date="2019-04" db="EMBL/GenBank/DDBJ databases">
        <authorList>
            <consortium name="DOE Joint Genome Institute"/>
            <person name="Mondo S."/>
            <person name="Kjaerbolling I."/>
            <person name="Vesth T."/>
            <person name="Frisvad J.C."/>
            <person name="Nybo J.L."/>
            <person name="Theobald S."/>
            <person name="Kildgaard S."/>
            <person name="Isbrandt T."/>
            <person name="Kuo A."/>
            <person name="Sato A."/>
            <person name="Lyhne E.K."/>
            <person name="Kogle M.E."/>
            <person name="Wiebenga A."/>
            <person name="Kun R.S."/>
            <person name="Lubbers R.J."/>
            <person name="Makela M.R."/>
            <person name="Barry K."/>
            <person name="Chovatia M."/>
            <person name="Clum A."/>
            <person name="Daum C."/>
            <person name="Haridas S."/>
            <person name="He G."/>
            <person name="LaButti K."/>
            <person name="Lipzen A."/>
            <person name="Riley R."/>
            <person name="Salamov A."/>
            <person name="Simmons B.A."/>
            <person name="Magnuson J.K."/>
            <person name="Henrissat B."/>
            <person name="Mortensen U.H."/>
            <person name="Larsen T.O."/>
            <person name="Devries R.P."/>
            <person name="Grigoriev I.V."/>
            <person name="Machida M."/>
            <person name="Baker S.E."/>
            <person name="Andersen M.R."/>
            <person name="Cantor M.N."/>
            <person name="Hua S.X."/>
        </authorList>
    </citation>
    <scope>NUCLEOTIDE SEQUENCE [LARGE SCALE GENOMIC DNA]</scope>
    <source>
        <strain evidence="9 10">CBS 117616</strain>
    </source>
</reference>
<evidence type="ECO:0000313" key="10">
    <source>
        <dbReference type="Proteomes" id="UP000325395"/>
    </source>
</evidence>
<feature type="transmembrane region" description="Helical" evidence="7">
    <location>
        <begin position="119"/>
        <end position="141"/>
    </location>
</feature>
<evidence type="ECO:0000256" key="4">
    <source>
        <dbReference type="ARBA" id="ARBA00022989"/>
    </source>
</evidence>
<dbReference type="PANTHER" id="PTHR43791:SF32">
    <property type="entry name" value="MAJOR FACILITATOR SUPERFAMILY (MFS) PROFILE DOMAIN-CONTAINING PROTEIN"/>
    <property type="match status" value="1"/>
</dbReference>
<keyword evidence="3 7" id="KW-0812">Transmembrane</keyword>
<dbReference type="Gene3D" id="1.20.1250.20">
    <property type="entry name" value="MFS general substrate transporter like domains"/>
    <property type="match status" value="1"/>
</dbReference>
<evidence type="ECO:0000256" key="6">
    <source>
        <dbReference type="SAM" id="MobiDB-lite"/>
    </source>
</evidence>
<evidence type="ECO:0000259" key="8">
    <source>
        <dbReference type="PROSITE" id="PS50850"/>
    </source>
</evidence>
<evidence type="ECO:0000256" key="7">
    <source>
        <dbReference type="SAM" id="Phobius"/>
    </source>
</evidence>
<accession>A0ABQ6W9R9</accession>
<name>A0ABQ6W9R9_9EURO</name>
<evidence type="ECO:0000313" key="9">
    <source>
        <dbReference type="EMBL" id="KAE8413358.1"/>
    </source>
</evidence>
<dbReference type="PANTHER" id="PTHR43791">
    <property type="entry name" value="PERMEASE-RELATED"/>
    <property type="match status" value="1"/>
</dbReference>
<dbReference type="Proteomes" id="UP000325395">
    <property type="component" value="Unassembled WGS sequence"/>
</dbReference>
<keyword evidence="4 7" id="KW-1133">Transmembrane helix</keyword>
<evidence type="ECO:0000256" key="2">
    <source>
        <dbReference type="ARBA" id="ARBA00022448"/>
    </source>
</evidence>
<dbReference type="EMBL" id="ML735809">
    <property type="protein sequence ID" value="KAE8413358.1"/>
    <property type="molecule type" value="Genomic_DNA"/>
</dbReference>
<dbReference type="Pfam" id="PF07690">
    <property type="entry name" value="MFS_1"/>
    <property type="match status" value="1"/>
</dbReference>
<gene>
    <name evidence="9" type="ORF">BDV36DRAFT_287107</name>
</gene>
<evidence type="ECO:0000256" key="3">
    <source>
        <dbReference type="ARBA" id="ARBA00022692"/>
    </source>
</evidence>
<feature type="transmembrane region" description="Helical" evidence="7">
    <location>
        <begin position="247"/>
        <end position="270"/>
    </location>
</feature>
<keyword evidence="10" id="KW-1185">Reference proteome</keyword>
<feature type="region of interest" description="Disordered" evidence="6">
    <location>
        <begin position="204"/>
        <end position="229"/>
    </location>
</feature>
<evidence type="ECO:0000256" key="1">
    <source>
        <dbReference type="ARBA" id="ARBA00004141"/>
    </source>
</evidence>
<dbReference type="SUPFAM" id="SSF103473">
    <property type="entry name" value="MFS general substrate transporter"/>
    <property type="match status" value="1"/>
</dbReference>
<sequence length="437" mass="48841">MTVFQLDRMNIASALTGGFGKDIHIDQSTVNLGNQLMFLGIIVLEIPSNIVLQKIGPDKWIPAQVLAFGTIATFQVFLRNRTGFLVVRSLLGLAEAGYIPASLYTLSTWYEKTELAKRIGIFFFGMFGGNAISPLIGAAILKLDGKHGLKGWQWIFLIEGIFTITTAFLILLLLPQSPSNPRPYLLKRGVISFFPEDRDILHTRTSRREGESESEIENPSKTDPPSPTYKSNIKKALFNYRRWPHFLLAPCVFSTWSPLTTYTPTIMIHLTESAKKKKRTLGFTRLQSNALTAIGATLALPLVFLFSYISDRTTRRGLTVIAAVTCYLIVLIVCRCLLPRVDGKWSQFGIWTVINAFAVCYHPVHNTWLQLNCHCAGERSIAIAGHGFECRYDGWIADFSGMGFALVSYWPCDYDCVGRWGVGVGNWAGGYLSQVEF</sequence>
<comment type="subcellular location">
    <subcellularLocation>
        <location evidence="1">Membrane</location>
        <topology evidence="1">Multi-pass membrane protein</topology>
    </subcellularLocation>
</comment>
<feature type="transmembrane region" description="Helical" evidence="7">
    <location>
        <begin position="290"/>
        <end position="310"/>
    </location>
</feature>
<feature type="transmembrane region" description="Helical" evidence="7">
    <location>
        <begin position="153"/>
        <end position="174"/>
    </location>
</feature>
<feature type="transmembrane region" description="Helical" evidence="7">
    <location>
        <begin position="316"/>
        <end position="338"/>
    </location>
</feature>
<proteinExistence type="predicted"/>
<dbReference type="PROSITE" id="PS50850">
    <property type="entry name" value="MFS"/>
    <property type="match status" value="1"/>
</dbReference>
<keyword evidence="2" id="KW-0813">Transport</keyword>
<dbReference type="InterPro" id="IPR020846">
    <property type="entry name" value="MFS_dom"/>
</dbReference>
<evidence type="ECO:0000256" key="5">
    <source>
        <dbReference type="ARBA" id="ARBA00023136"/>
    </source>
</evidence>
<dbReference type="InterPro" id="IPR011701">
    <property type="entry name" value="MFS"/>
</dbReference>